<sequence>MELFESQPAKPHPLRIIKRSQTISGSSSEDQLFNGGVRRISRSSTQSFDQSFNVGSPPFGADRPLTVHKLRKKRPSVLEGFADSSNESSLNAISEMVYNSNEITPTKPDDPDLTPKASKPAPRTSSPGVYLRSQLLDRSSECPEPRLTVPPNIPARRRVKSKNFLMKAIGGRGSLRKLLGPKDISSLTTPNRRVSGRSMVSIATFDTSLAEGMRRPALALRPDITITPEVQSMESGSCTLWVAISITGTLGRADGESASVEGSDGLDTDHGRIHSMRIELFPGHDCLIREIVGNLHELKTIAPGDTILTLAKIRLRRVSLPFSVGSEDLIADLERKLGNTVTTYLNVRITYNHSGFKDTIMQTDATATIKRHDTNSTWIVAPPSNQRLPSNPVIVLIESHFPVEKARQAIRKLAEDRVRIPLAKRPASNGRDALGSGEETFTDDDIPHLSLDPVSENDDPFTGSIAIPQKHETTSSFPEYVYGIDQEMDPARKIWTEMRRTSRGRHHRVSVSASNYEPLSTSLDPMDHVSKWMIKNDIGVQREHLRDVALRNKRSVGQDTLRSMAPSTKRADVGALGLGRNWGWPTWW</sequence>
<evidence type="ECO:0000313" key="3">
    <source>
        <dbReference type="Proteomes" id="UP000887226"/>
    </source>
</evidence>
<feature type="region of interest" description="Disordered" evidence="1">
    <location>
        <begin position="426"/>
        <end position="447"/>
    </location>
</feature>
<dbReference type="EMBL" id="MU254061">
    <property type="protein sequence ID" value="KAG9242550.1"/>
    <property type="molecule type" value="Genomic_DNA"/>
</dbReference>
<dbReference type="OrthoDB" id="5213862at2759"/>
<proteinExistence type="predicted"/>
<feature type="region of interest" description="Disordered" evidence="1">
    <location>
        <begin position="101"/>
        <end position="129"/>
    </location>
</feature>
<dbReference type="Proteomes" id="UP000887226">
    <property type="component" value="Unassembled WGS sequence"/>
</dbReference>
<evidence type="ECO:0000313" key="2">
    <source>
        <dbReference type="EMBL" id="KAG9242550.1"/>
    </source>
</evidence>
<reference evidence="2" key="1">
    <citation type="journal article" date="2021" name="IMA Fungus">
        <title>Genomic characterization of three marine fungi, including Emericellopsis atlantica sp. nov. with signatures of a generalist lifestyle and marine biomass degradation.</title>
        <authorList>
            <person name="Hagestad O.C."/>
            <person name="Hou L."/>
            <person name="Andersen J.H."/>
            <person name="Hansen E.H."/>
            <person name="Altermark B."/>
            <person name="Li C."/>
            <person name="Kuhnert E."/>
            <person name="Cox R.J."/>
            <person name="Crous P.W."/>
            <person name="Spatafora J.W."/>
            <person name="Lail K."/>
            <person name="Amirebrahimi M."/>
            <person name="Lipzen A."/>
            <person name="Pangilinan J."/>
            <person name="Andreopoulos W."/>
            <person name="Hayes R.D."/>
            <person name="Ng V."/>
            <person name="Grigoriev I.V."/>
            <person name="Jackson S.A."/>
            <person name="Sutton T.D.S."/>
            <person name="Dobson A.D.W."/>
            <person name="Rama T."/>
        </authorList>
    </citation>
    <scope>NUCLEOTIDE SEQUENCE</scope>
    <source>
        <strain evidence="2">TRa3180A</strain>
    </source>
</reference>
<organism evidence="2 3">
    <name type="scientific">Calycina marina</name>
    <dbReference type="NCBI Taxonomy" id="1763456"/>
    <lineage>
        <taxon>Eukaryota</taxon>
        <taxon>Fungi</taxon>
        <taxon>Dikarya</taxon>
        <taxon>Ascomycota</taxon>
        <taxon>Pezizomycotina</taxon>
        <taxon>Leotiomycetes</taxon>
        <taxon>Helotiales</taxon>
        <taxon>Pezizellaceae</taxon>
        <taxon>Calycina</taxon>
    </lineage>
</organism>
<evidence type="ECO:0000256" key="1">
    <source>
        <dbReference type="SAM" id="MobiDB-lite"/>
    </source>
</evidence>
<gene>
    <name evidence="2" type="ORF">BJ878DRAFT_544153</name>
</gene>
<feature type="compositionally biased region" description="Polar residues" evidence="1">
    <location>
        <begin position="19"/>
        <end position="31"/>
    </location>
</feature>
<name>A0A9P8CDF6_9HELO</name>
<comment type="caution">
    <text evidence="2">The sequence shown here is derived from an EMBL/GenBank/DDBJ whole genome shotgun (WGS) entry which is preliminary data.</text>
</comment>
<protein>
    <submittedName>
        <fullName evidence="2">Uncharacterized protein</fullName>
    </submittedName>
</protein>
<feature type="region of interest" description="Disordered" evidence="1">
    <location>
        <begin position="1"/>
        <end position="32"/>
    </location>
</feature>
<keyword evidence="3" id="KW-1185">Reference proteome</keyword>
<accession>A0A9P8CDF6</accession>
<dbReference type="AlphaFoldDB" id="A0A9P8CDF6"/>